<evidence type="ECO:0000313" key="3">
    <source>
        <dbReference type="Proteomes" id="UP001232343"/>
    </source>
</evidence>
<evidence type="ECO:0008006" key="4">
    <source>
        <dbReference type="Google" id="ProtNLM"/>
    </source>
</evidence>
<name>A0ABU0CZ16_9BACI</name>
<protein>
    <recommendedName>
        <fullName evidence="4">DUF1360 domain-containing protein</fullName>
    </recommendedName>
</protein>
<accession>A0ABU0CZ16</accession>
<dbReference type="RefSeq" id="WP_244679635.1">
    <property type="nucleotide sequence ID" value="NZ_JALIRM010000001.1"/>
</dbReference>
<reference evidence="2 3" key="1">
    <citation type="submission" date="2023-07" db="EMBL/GenBank/DDBJ databases">
        <title>Genomic Encyclopedia of Type Strains, Phase IV (KMG-IV): sequencing the most valuable type-strain genomes for metagenomic binning, comparative biology and taxonomic classification.</title>
        <authorList>
            <person name="Goeker M."/>
        </authorList>
    </citation>
    <scope>NUCLEOTIDE SEQUENCE [LARGE SCALE GENOMIC DNA]</scope>
    <source>
        <strain evidence="2 3">DSM 27848</strain>
    </source>
</reference>
<dbReference type="InterPro" id="IPR010773">
    <property type="entry name" value="Mycophage_PG1_Gp7"/>
</dbReference>
<organism evidence="2 3">
    <name type="scientific">Lederbergia wuyishanensis</name>
    <dbReference type="NCBI Taxonomy" id="1347903"/>
    <lineage>
        <taxon>Bacteria</taxon>
        <taxon>Bacillati</taxon>
        <taxon>Bacillota</taxon>
        <taxon>Bacilli</taxon>
        <taxon>Bacillales</taxon>
        <taxon>Bacillaceae</taxon>
        <taxon>Lederbergia</taxon>
    </lineage>
</organism>
<feature type="transmembrane region" description="Helical" evidence="1">
    <location>
        <begin position="62"/>
        <end position="84"/>
    </location>
</feature>
<feature type="transmembrane region" description="Helical" evidence="1">
    <location>
        <begin position="90"/>
        <end position="112"/>
    </location>
</feature>
<gene>
    <name evidence="2" type="ORF">J2S14_000176</name>
</gene>
<evidence type="ECO:0000256" key="1">
    <source>
        <dbReference type="SAM" id="Phobius"/>
    </source>
</evidence>
<sequence>MDISWIKFVLVSLAIFRITRLIVFDQITAFIRAPFLMEYEQTNLLGEKESYLVPRESGLRGWIGKLISCYWCTGVWTAAAVVFFQWKFPVIVDPIILVFGLAGMAAIIETIVQNLISD</sequence>
<evidence type="ECO:0000313" key="2">
    <source>
        <dbReference type="EMBL" id="MDQ0341383.1"/>
    </source>
</evidence>
<feature type="transmembrane region" description="Helical" evidence="1">
    <location>
        <begin position="6"/>
        <end position="23"/>
    </location>
</feature>
<keyword evidence="1" id="KW-0472">Membrane</keyword>
<proteinExistence type="predicted"/>
<dbReference type="Proteomes" id="UP001232343">
    <property type="component" value="Unassembled WGS sequence"/>
</dbReference>
<keyword evidence="1" id="KW-0812">Transmembrane</keyword>
<dbReference type="EMBL" id="JAUSUO010000001">
    <property type="protein sequence ID" value="MDQ0341383.1"/>
    <property type="molecule type" value="Genomic_DNA"/>
</dbReference>
<comment type="caution">
    <text evidence="2">The sequence shown here is derived from an EMBL/GenBank/DDBJ whole genome shotgun (WGS) entry which is preliminary data.</text>
</comment>
<keyword evidence="1" id="KW-1133">Transmembrane helix</keyword>
<dbReference type="Pfam" id="PF07098">
    <property type="entry name" value="DUF1360"/>
    <property type="match status" value="1"/>
</dbReference>
<keyword evidence="3" id="KW-1185">Reference proteome</keyword>